<dbReference type="Proteomes" id="UP000037035">
    <property type="component" value="Unassembled WGS sequence"/>
</dbReference>
<dbReference type="AlphaFoldDB" id="A0A0L6UQ18"/>
<reference evidence="2 3" key="1">
    <citation type="submission" date="2015-08" db="EMBL/GenBank/DDBJ databases">
        <title>Next Generation Sequencing and Analysis of the Genome of Puccinia sorghi L Schw, the Causal Agent of Maize Common Rust.</title>
        <authorList>
            <person name="Rochi L."/>
            <person name="Burguener G."/>
            <person name="Darino M."/>
            <person name="Turjanski A."/>
            <person name="Kreff E."/>
            <person name="Dieguez M.J."/>
            <person name="Sacco F."/>
        </authorList>
    </citation>
    <scope>NUCLEOTIDE SEQUENCE [LARGE SCALE GENOMIC DNA]</scope>
    <source>
        <strain evidence="2 3">RO10H11247</strain>
    </source>
</reference>
<evidence type="ECO:0000313" key="3">
    <source>
        <dbReference type="Proteomes" id="UP000037035"/>
    </source>
</evidence>
<proteinExistence type="predicted"/>
<protein>
    <submittedName>
        <fullName evidence="2">Uncharacterized protein</fullName>
    </submittedName>
</protein>
<name>A0A0L6UQ18_9BASI</name>
<keyword evidence="1" id="KW-0812">Transmembrane</keyword>
<comment type="caution">
    <text evidence="2">The sequence shown here is derived from an EMBL/GenBank/DDBJ whole genome shotgun (WGS) entry which is preliminary data.</text>
</comment>
<keyword evidence="1" id="KW-0472">Membrane</keyword>
<dbReference type="VEuPathDB" id="FungiDB:VP01_4319g1"/>
<accession>A0A0L6UQ18</accession>
<organism evidence="2 3">
    <name type="scientific">Puccinia sorghi</name>
    <dbReference type="NCBI Taxonomy" id="27349"/>
    <lineage>
        <taxon>Eukaryota</taxon>
        <taxon>Fungi</taxon>
        <taxon>Dikarya</taxon>
        <taxon>Basidiomycota</taxon>
        <taxon>Pucciniomycotina</taxon>
        <taxon>Pucciniomycetes</taxon>
        <taxon>Pucciniales</taxon>
        <taxon>Pucciniaceae</taxon>
        <taxon>Puccinia</taxon>
    </lineage>
</organism>
<keyword evidence="1" id="KW-1133">Transmembrane helix</keyword>
<keyword evidence="3" id="KW-1185">Reference proteome</keyword>
<evidence type="ECO:0000256" key="1">
    <source>
        <dbReference type="SAM" id="Phobius"/>
    </source>
</evidence>
<gene>
    <name evidence="2" type="ORF">VP01_4319g1</name>
</gene>
<evidence type="ECO:0000313" key="2">
    <source>
        <dbReference type="EMBL" id="KNZ50643.1"/>
    </source>
</evidence>
<dbReference type="EMBL" id="LAVV01009412">
    <property type="protein sequence ID" value="KNZ50643.1"/>
    <property type="molecule type" value="Genomic_DNA"/>
</dbReference>
<feature type="transmembrane region" description="Helical" evidence="1">
    <location>
        <begin position="6"/>
        <end position="30"/>
    </location>
</feature>
<sequence>MPLFIWDVFFFLIKLICFFYSNFFLFNFVFNHNFFSFYLDYLFRLVTSKANHWFSTFFFRAILSQSSDSFLRISAPFSIFFTPCTTASSEVQKFKISSFKIGFGEMAGDPVCNQSSSCIYLIYKLEEQLLGLGLELPGQGYSQVCLCDALAGPRLKINFPLENYTREGERYVVETSTFVQKSLSPAGSLSHRLKTNNLFGLDPGRVSHIKNNFFTSPKFPPSPVVYSLCQDIHPGGMLLAVIFISPDFLQLTGALVPIPSKNISCSPPSPVNLAFEDPKGCAEAPWHLFQASCVWMWKYEIHLCMKNQEGEIIMMPLENCQLERLSCCPSLPSSREWVSILCCLLTKTRTVAAGKWEDVNHRGNITIPDISQVVTILTSLIDIIVVY</sequence>